<dbReference type="EMBL" id="FNYQ01000128">
    <property type="protein sequence ID" value="SEJ52972.1"/>
    <property type="molecule type" value="Genomic_DNA"/>
</dbReference>
<sequence>MTDKSWIKHGLIPAAWAFGLSLGLGLCAFFIFDTGVAIGELKCMAEQVGGESRG</sequence>
<name>A0A1H6ZTF3_9GAMM</name>
<feature type="transmembrane region" description="Helical" evidence="1">
    <location>
        <begin position="12"/>
        <end position="32"/>
    </location>
</feature>
<dbReference type="RefSeq" id="WP_170849456.1">
    <property type="nucleotide sequence ID" value="NZ_FNYQ01000128.1"/>
</dbReference>
<evidence type="ECO:0000313" key="2">
    <source>
        <dbReference type="EMBL" id="SEJ52972.1"/>
    </source>
</evidence>
<dbReference type="Proteomes" id="UP000199250">
    <property type="component" value="Unassembled WGS sequence"/>
</dbReference>
<keyword evidence="1" id="KW-1133">Transmembrane helix</keyword>
<reference evidence="2 3" key="1">
    <citation type="submission" date="2016-10" db="EMBL/GenBank/DDBJ databases">
        <authorList>
            <person name="de Groot N.N."/>
        </authorList>
    </citation>
    <scope>NUCLEOTIDE SEQUENCE [LARGE SCALE GENOMIC DNA]</scope>
    <source>
        <strain evidence="2 3">DSM 373</strain>
    </source>
</reference>
<organism evidence="2 3">
    <name type="scientific">Azotobacter beijerinckii</name>
    <dbReference type="NCBI Taxonomy" id="170623"/>
    <lineage>
        <taxon>Bacteria</taxon>
        <taxon>Pseudomonadati</taxon>
        <taxon>Pseudomonadota</taxon>
        <taxon>Gammaproteobacteria</taxon>
        <taxon>Pseudomonadales</taxon>
        <taxon>Pseudomonadaceae</taxon>
        <taxon>Azotobacter</taxon>
    </lineage>
</organism>
<keyword evidence="1" id="KW-0812">Transmembrane</keyword>
<evidence type="ECO:0000313" key="3">
    <source>
        <dbReference type="Proteomes" id="UP000199250"/>
    </source>
</evidence>
<protein>
    <submittedName>
        <fullName evidence="2">Uncharacterized protein</fullName>
    </submittedName>
</protein>
<dbReference type="AlphaFoldDB" id="A0A1H6ZTF3"/>
<accession>A0A1H6ZTF3</accession>
<keyword evidence="1" id="KW-0472">Membrane</keyword>
<gene>
    <name evidence="2" type="ORF">SAMN04244572_04355</name>
</gene>
<proteinExistence type="predicted"/>
<evidence type="ECO:0000256" key="1">
    <source>
        <dbReference type="SAM" id="Phobius"/>
    </source>
</evidence>